<keyword evidence="1" id="KW-0540">Nuclease</keyword>
<evidence type="ECO:0000256" key="2">
    <source>
        <dbReference type="ARBA" id="ARBA00022801"/>
    </source>
</evidence>
<dbReference type="GO" id="GO:0000956">
    <property type="term" value="P:nuclear-transcribed mRNA catabolic process"/>
    <property type="evidence" value="ECO:0007669"/>
    <property type="project" value="TreeGrafter"/>
</dbReference>
<evidence type="ECO:0000259" key="5">
    <source>
        <dbReference type="Pfam" id="PF03159"/>
    </source>
</evidence>
<evidence type="ECO:0000313" key="7">
    <source>
        <dbReference type="EMBL" id="QHT11205.1"/>
    </source>
</evidence>
<keyword evidence="2" id="KW-0378">Hydrolase</keyword>
<dbReference type="InterPro" id="IPR004859">
    <property type="entry name" value="Xrn1_N"/>
</dbReference>
<evidence type="ECO:0000256" key="3">
    <source>
        <dbReference type="ARBA" id="ARBA00022839"/>
    </source>
</evidence>
<dbReference type="InterPro" id="IPR041412">
    <property type="entry name" value="Xrn1_helical"/>
</dbReference>
<dbReference type="InterPro" id="IPR027073">
    <property type="entry name" value="5_3_exoribonuclease"/>
</dbReference>
<protein>
    <recommendedName>
        <fullName evidence="8">Xrn1 N-terminal domain-containing protein</fullName>
    </recommendedName>
</protein>
<evidence type="ECO:0008006" key="8">
    <source>
        <dbReference type="Google" id="ProtNLM"/>
    </source>
</evidence>
<dbReference type="Pfam" id="PF03159">
    <property type="entry name" value="XRN_N"/>
    <property type="match status" value="1"/>
</dbReference>
<proteinExistence type="inferred from homology"/>
<dbReference type="GO" id="GO:0005634">
    <property type="term" value="C:nucleus"/>
    <property type="evidence" value="ECO:0007669"/>
    <property type="project" value="TreeGrafter"/>
</dbReference>
<feature type="domain" description="Xrn1 helical" evidence="6">
    <location>
        <begin position="259"/>
        <end position="367"/>
    </location>
</feature>
<dbReference type="Gene3D" id="3.40.50.12390">
    <property type="match status" value="1"/>
</dbReference>
<dbReference type="PANTHER" id="PTHR12341">
    <property type="entry name" value="5'-&gt;3' EXORIBONUCLEASE"/>
    <property type="match status" value="1"/>
</dbReference>
<dbReference type="Pfam" id="PF17846">
    <property type="entry name" value="XRN_M"/>
    <property type="match status" value="2"/>
</dbReference>
<comment type="similarity">
    <text evidence="4">Belongs to the 5'-3' exonuclease family.</text>
</comment>
<accession>A0A6C0D671</accession>
<name>A0A6C0D671_9ZZZZ</name>
<dbReference type="EMBL" id="MN739531">
    <property type="protein sequence ID" value="QHT11205.1"/>
    <property type="molecule type" value="Genomic_DNA"/>
</dbReference>
<dbReference type="AlphaFoldDB" id="A0A6C0D671"/>
<evidence type="ECO:0000259" key="6">
    <source>
        <dbReference type="Pfam" id="PF17846"/>
    </source>
</evidence>
<dbReference type="GO" id="GO:0004534">
    <property type="term" value="F:5'-3' RNA exonuclease activity"/>
    <property type="evidence" value="ECO:0007669"/>
    <property type="project" value="TreeGrafter"/>
</dbReference>
<organism evidence="7">
    <name type="scientific">viral metagenome</name>
    <dbReference type="NCBI Taxonomy" id="1070528"/>
    <lineage>
        <taxon>unclassified sequences</taxon>
        <taxon>metagenomes</taxon>
        <taxon>organismal metagenomes</taxon>
    </lineage>
</organism>
<feature type="domain" description="Xrn1 helical" evidence="6">
    <location>
        <begin position="380"/>
        <end position="520"/>
    </location>
</feature>
<reference evidence="7" key="1">
    <citation type="journal article" date="2020" name="Nature">
        <title>Giant virus diversity and host interactions through global metagenomics.</title>
        <authorList>
            <person name="Schulz F."/>
            <person name="Roux S."/>
            <person name="Paez-Espino D."/>
            <person name="Jungbluth S."/>
            <person name="Walsh D.A."/>
            <person name="Denef V.J."/>
            <person name="McMahon K.D."/>
            <person name="Konstantinidis K.T."/>
            <person name="Eloe-Fadrosh E.A."/>
            <person name="Kyrpides N.C."/>
            <person name="Woyke T."/>
        </authorList>
    </citation>
    <scope>NUCLEOTIDE SEQUENCE</scope>
    <source>
        <strain evidence="7">GVMAG-M-3300023174-111</strain>
    </source>
</reference>
<dbReference type="PANTHER" id="PTHR12341:SF7">
    <property type="entry name" value="5'-3' EXORIBONUCLEASE 1"/>
    <property type="match status" value="1"/>
</dbReference>
<keyword evidence="3" id="KW-0269">Exonuclease</keyword>
<evidence type="ECO:0000256" key="1">
    <source>
        <dbReference type="ARBA" id="ARBA00022722"/>
    </source>
</evidence>
<sequence>MGIPSYFSHIIRNYPNIIRTLSFFYRLPGFQFDELYMDCNSIIYDAVHTLEKDYSKLIDFEKSVIQLVILKIEAYIKMIKPRDLVYIAFDGVAPFAKMEQQRTRRYKAQFMTKIENNKNQWNTSAITPGTQFMTKLCNAINKHFIGSEKKYNIDRIITSCSDEPGEGEHKLFQYIRNTTKSRKIAVYGLDSDLIMLSIFHLKYCTDIFIFREAPEFLKSSIPVDVHSKDDEPHFLDIKHLASCINAEMACKYHEPDLRRTVDYVFMCFLLGNDFLPHFPAMNIRTHGITALLDIYRKCIGSHSGRFFISNSNEIIWKHVKIFIYEVAKLEYRFLVNEYFVRDNFDKRTYPETTNEEKQEVLKNAPIIYRAEEKYICPEEPYWENRYYKTLFHSSGDDVKNICTNYLEGLEWVFTYYTNECVDWKWKYNYHYPPLFADLVKYIPTDEHVFIEKKSKNPFSSNAQLSYVLPATLHYLLPDKINSVIKEKYTSSYPESYSFQWAFCRYLWEAHPILPDISIQQLEYIDSIAV</sequence>
<evidence type="ECO:0000256" key="4">
    <source>
        <dbReference type="ARBA" id="ARBA00038299"/>
    </source>
</evidence>
<dbReference type="GO" id="GO:0003723">
    <property type="term" value="F:RNA binding"/>
    <property type="evidence" value="ECO:0007669"/>
    <property type="project" value="TreeGrafter"/>
</dbReference>
<feature type="domain" description="Xrn1 N-terminal" evidence="5">
    <location>
        <begin position="1"/>
        <end position="202"/>
    </location>
</feature>